<protein>
    <recommendedName>
        <fullName evidence="4">EXPERA domain-containing protein</fullName>
    </recommendedName>
</protein>
<gene>
    <name evidence="2" type="ORF">B0A49_04629</name>
</gene>
<evidence type="ECO:0008006" key="4">
    <source>
        <dbReference type="Google" id="ProtNLM"/>
    </source>
</evidence>
<dbReference type="OrthoDB" id="60858at2759"/>
<keyword evidence="1" id="KW-0472">Membrane</keyword>
<comment type="caution">
    <text evidence="2">The sequence shown here is derived from an EMBL/GenBank/DDBJ whole genome shotgun (WGS) entry which is preliminary data.</text>
</comment>
<dbReference type="PANTHER" id="PTHR37919:SF2">
    <property type="entry name" value="EXPERA DOMAIN-CONTAINING PROTEIN"/>
    <property type="match status" value="1"/>
</dbReference>
<keyword evidence="1" id="KW-0812">Transmembrane</keyword>
<evidence type="ECO:0000313" key="2">
    <source>
        <dbReference type="EMBL" id="TKA75922.1"/>
    </source>
</evidence>
<organism evidence="2 3">
    <name type="scientific">Cryomyces minteri</name>
    <dbReference type="NCBI Taxonomy" id="331657"/>
    <lineage>
        <taxon>Eukaryota</taxon>
        <taxon>Fungi</taxon>
        <taxon>Dikarya</taxon>
        <taxon>Ascomycota</taxon>
        <taxon>Pezizomycotina</taxon>
        <taxon>Dothideomycetes</taxon>
        <taxon>Dothideomycetes incertae sedis</taxon>
        <taxon>Cryomyces</taxon>
    </lineage>
</organism>
<dbReference type="STRING" id="331657.A0A4U0XG48"/>
<accession>A0A4U0XG48</accession>
<sequence>MVAYAVKSDFNVAPGGKYHSPVWVPYALYGTIDYIYGWPAYNAHNGFTAAQGTLNIVESIGYVVYLWIVYTHGNPANVKGLNEYFSGFENIGHNDPFTLFFMWIIPNGAWLVLPSYMMYVFVQEILQGLEAAVGEPKKRR</sequence>
<keyword evidence="1" id="KW-1133">Transmembrane helix</keyword>
<reference evidence="2 3" key="1">
    <citation type="submission" date="2017-03" db="EMBL/GenBank/DDBJ databases">
        <title>Genomes of endolithic fungi from Antarctica.</title>
        <authorList>
            <person name="Coleine C."/>
            <person name="Masonjones S."/>
            <person name="Stajich J.E."/>
        </authorList>
    </citation>
    <scope>NUCLEOTIDE SEQUENCE [LARGE SCALE GENOMIC DNA]</scope>
    <source>
        <strain evidence="2 3">CCFEE 5187</strain>
    </source>
</reference>
<keyword evidence="3" id="KW-1185">Reference proteome</keyword>
<evidence type="ECO:0000256" key="1">
    <source>
        <dbReference type="SAM" id="Phobius"/>
    </source>
</evidence>
<dbReference type="PANTHER" id="PTHR37919">
    <property type="entry name" value="PROTEIN CBG05606"/>
    <property type="match status" value="1"/>
</dbReference>
<feature type="transmembrane region" description="Helical" evidence="1">
    <location>
        <begin position="100"/>
        <end position="122"/>
    </location>
</feature>
<proteinExistence type="predicted"/>
<dbReference type="Proteomes" id="UP000308768">
    <property type="component" value="Unassembled WGS sequence"/>
</dbReference>
<name>A0A4U0XG48_9PEZI</name>
<evidence type="ECO:0000313" key="3">
    <source>
        <dbReference type="Proteomes" id="UP000308768"/>
    </source>
</evidence>
<dbReference type="AlphaFoldDB" id="A0A4U0XG48"/>
<dbReference type="EMBL" id="NAJN01000264">
    <property type="protein sequence ID" value="TKA75922.1"/>
    <property type="molecule type" value="Genomic_DNA"/>
</dbReference>